<dbReference type="Proteomes" id="UP000507470">
    <property type="component" value="Unassembled WGS sequence"/>
</dbReference>
<evidence type="ECO:0000313" key="2">
    <source>
        <dbReference type="Proteomes" id="UP000507470"/>
    </source>
</evidence>
<sequence>MQLRNCIACKTNLKKAELEESIIQDILRLTFGTIDKKSQTPRHHKEIGLKAGIQIYGTGDRQWMFVVCDGLPFGLCKEVIAQTLRCRTCDRSEDSFHGQDQFLQHHNNCHSEIPYTEKCQLKEFQWVILRPGNGHIEMNMMKSFTSLNWDVFMDELAKLMGFCSENAQKAAKNCTDNHKDWTIIETAYEGK</sequence>
<proteinExistence type="predicted"/>
<accession>A0A6J8AN59</accession>
<gene>
    <name evidence="1" type="ORF">MCOR_9495</name>
</gene>
<dbReference type="OrthoDB" id="6155048at2759"/>
<protein>
    <submittedName>
        <fullName evidence="1">Uncharacterized protein</fullName>
    </submittedName>
</protein>
<keyword evidence="2" id="KW-1185">Reference proteome</keyword>
<dbReference type="AlphaFoldDB" id="A0A6J8AN59"/>
<reference evidence="1 2" key="1">
    <citation type="submission" date="2020-06" db="EMBL/GenBank/DDBJ databases">
        <authorList>
            <person name="Li R."/>
            <person name="Bekaert M."/>
        </authorList>
    </citation>
    <scope>NUCLEOTIDE SEQUENCE [LARGE SCALE GENOMIC DNA]</scope>
    <source>
        <strain evidence="2">wild</strain>
    </source>
</reference>
<dbReference type="EMBL" id="CACVKT020001737">
    <property type="protein sequence ID" value="CAC5370814.1"/>
    <property type="molecule type" value="Genomic_DNA"/>
</dbReference>
<evidence type="ECO:0000313" key="1">
    <source>
        <dbReference type="EMBL" id="CAC5370814.1"/>
    </source>
</evidence>
<name>A0A6J8AN59_MYTCO</name>
<organism evidence="1 2">
    <name type="scientific">Mytilus coruscus</name>
    <name type="common">Sea mussel</name>
    <dbReference type="NCBI Taxonomy" id="42192"/>
    <lineage>
        <taxon>Eukaryota</taxon>
        <taxon>Metazoa</taxon>
        <taxon>Spiralia</taxon>
        <taxon>Lophotrochozoa</taxon>
        <taxon>Mollusca</taxon>
        <taxon>Bivalvia</taxon>
        <taxon>Autobranchia</taxon>
        <taxon>Pteriomorphia</taxon>
        <taxon>Mytilida</taxon>
        <taxon>Mytiloidea</taxon>
        <taxon>Mytilidae</taxon>
        <taxon>Mytilinae</taxon>
        <taxon>Mytilus</taxon>
    </lineage>
</organism>